<dbReference type="EMBL" id="BARU01014968">
    <property type="protein sequence ID" value="GAH38801.1"/>
    <property type="molecule type" value="Genomic_DNA"/>
</dbReference>
<protein>
    <recommendedName>
        <fullName evidence="2">DUF433 domain-containing protein</fullName>
    </recommendedName>
</protein>
<dbReference type="InterPro" id="IPR007367">
    <property type="entry name" value="DUF433"/>
</dbReference>
<sequence length="61" mass="6924">MSTRQNPKIQEKKTLRPFIITSREICNGSPVIKGTRTRVIDIAIEYRSGDISLVTAKDYTL</sequence>
<dbReference type="InterPro" id="IPR009057">
    <property type="entry name" value="Homeodomain-like_sf"/>
</dbReference>
<dbReference type="SUPFAM" id="SSF46689">
    <property type="entry name" value="Homeodomain-like"/>
    <property type="match status" value="1"/>
</dbReference>
<accession>X1EZH8</accession>
<evidence type="ECO:0008006" key="2">
    <source>
        <dbReference type="Google" id="ProtNLM"/>
    </source>
</evidence>
<dbReference type="Gene3D" id="1.10.10.10">
    <property type="entry name" value="Winged helix-like DNA-binding domain superfamily/Winged helix DNA-binding domain"/>
    <property type="match status" value="1"/>
</dbReference>
<comment type="caution">
    <text evidence="1">The sequence shown here is derived from an EMBL/GenBank/DDBJ whole genome shotgun (WGS) entry which is preliminary data.</text>
</comment>
<reference evidence="1" key="1">
    <citation type="journal article" date="2014" name="Front. Microbiol.">
        <title>High frequency of phylogenetically diverse reductive dehalogenase-homologous genes in deep subseafloor sedimentary metagenomes.</title>
        <authorList>
            <person name="Kawai M."/>
            <person name="Futagami T."/>
            <person name="Toyoda A."/>
            <person name="Takaki Y."/>
            <person name="Nishi S."/>
            <person name="Hori S."/>
            <person name="Arai W."/>
            <person name="Tsubouchi T."/>
            <person name="Morono Y."/>
            <person name="Uchiyama I."/>
            <person name="Ito T."/>
            <person name="Fujiyama A."/>
            <person name="Inagaki F."/>
            <person name="Takami H."/>
        </authorList>
    </citation>
    <scope>NUCLEOTIDE SEQUENCE</scope>
    <source>
        <strain evidence="1">Expedition CK06-06</strain>
    </source>
</reference>
<dbReference type="AlphaFoldDB" id="X1EZH8"/>
<organism evidence="1">
    <name type="scientific">marine sediment metagenome</name>
    <dbReference type="NCBI Taxonomy" id="412755"/>
    <lineage>
        <taxon>unclassified sequences</taxon>
        <taxon>metagenomes</taxon>
        <taxon>ecological metagenomes</taxon>
    </lineage>
</organism>
<dbReference type="InterPro" id="IPR036388">
    <property type="entry name" value="WH-like_DNA-bd_sf"/>
</dbReference>
<proteinExistence type="predicted"/>
<gene>
    <name evidence="1" type="ORF">S03H2_26071</name>
</gene>
<name>X1EZH8_9ZZZZ</name>
<dbReference type="Pfam" id="PF04255">
    <property type="entry name" value="DUF433"/>
    <property type="match status" value="1"/>
</dbReference>
<evidence type="ECO:0000313" key="1">
    <source>
        <dbReference type="EMBL" id="GAH38801.1"/>
    </source>
</evidence>